<dbReference type="RefSeq" id="WP_011696456.1">
    <property type="nucleotide sequence ID" value="NC_008553.1"/>
</dbReference>
<accession>A0B8P0</accession>
<evidence type="ECO:0000256" key="1">
    <source>
        <dbReference type="SAM" id="Phobius"/>
    </source>
</evidence>
<feature type="transmembrane region" description="Helical" evidence="1">
    <location>
        <begin position="20"/>
        <end position="46"/>
    </location>
</feature>
<evidence type="ECO:0000313" key="2">
    <source>
        <dbReference type="EMBL" id="ABK15064.1"/>
    </source>
</evidence>
<keyword evidence="1" id="KW-0472">Membrane</keyword>
<keyword evidence="3" id="KW-1185">Reference proteome</keyword>
<dbReference type="HOGENOM" id="CLU_167315_0_0_2"/>
<dbReference type="KEGG" id="mtp:Mthe_1286"/>
<dbReference type="STRING" id="349307.Mthe_1286"/>
<dbReference type="Gene3D" id="3.40.1260.10">
    <property type="entry name" value="DsrEFH-like"/>
    <property type="match status" value="1"/>
</dbReference>
<dbReference type="OrthoDB" id="68795at2157"/>
<organism evidence="2 3">
    <name type="scientific">Methanothrix thermoacetophila (strain DSM 6194 / JCM 14653 / NBRC 101360 / PT)</name>
    <name type="common">Methanosaeta thermophila</name>
    <dbReference type="NCBI Taxonomy" id="349307"/>
    <lineage>
        <taxon>Archaea</taxon>
        <taxon>Methanobacteriati</taxon>
        <taxon>Methanobacteriota</taxon>
        <taxon>Stenosarchaea group</taxon>
        <taxon>Methanomicrobia</taxon>
        <taxon>Methanotrichales</taxon>
        <taxon>Methanotrichaceae</taxon>
        <taxon>Methanothrix</taxon>
    </lineage>
</organism>
<dbReference type="EMBL" id="CP000477">
    <property type="protein sequence ID" value="ABK15064.1"/>
    <property type="molecule type" value="Genomic_DNA"/>
</dbReference>
<sequence length="107" mass="11700">MGPVVFLVDSPPYSYERAFGALNAAAVCLPIGSAVALYADGVYLALADQRGHLAGLLYAYPEIDVFAHEPSMAERGLLSCDLLDRVEMLDDLEFVERIKSFRAMVVM</sequence>
<evidence type="ECO:0000313" key="3">
    <source>
        <dbReference type="Proteomes" id="UP000000674"/>
    </source>
</evidence>
<reference evidence="2 3" key="1">
    <citation type="submission" date="2006-10" db="EMBL/GenBank/DDBJ databases">
        <title>Complete sequence of Methanosaeta thermophila PT.</title>
        <authorList>
            <consortium name="US DOE Joint Genome Institute"/>
            <person name="Copeland A."/>
            <person name="Lucas S."/>
            <person name="Lapidus A."/>
            <person name="Barry K."/>
            <person name="Detter J.C."/>
            <person name="Glavina del Rio T."/>
            <person name="Hammon N."/>
            <person name="Israni S."/>
            <person name="Pitluck S."/>
            <person name="Chain P."/>
            <person name="Malfatti S."/>
            <person name="Shin M."/>
            <person name="Vergez L."/>
            <person name="Schmutz J."/>
            <person name="Larimer F."/>
            <person name="Land M."/>
            <person name="Hauser L."/>
            <person name="Kyrpides N."/>
            <person name="Kim E."/>
            <person name="Smith K.S."/>
            <person name="Ingram-Smith C."/>
            <person name="Richardson P."/>
        </authorList>
    </citation>
    <scope>NUCLEOTIDE SEQUENCE [LARGE SCALE GENOMIC DNA]</scope>
    <source>
        <strain evidence="3">DSM 6194 / JCM 14653 / NBRC 101360 / PT</strain>
    </source>
</reference>
<dbReference type="InterPro" id="IPR027396">
    <property type="entry name" value="DsrEFH-like"/>
</dbReference>
<dbReference type="GeneID" id="4461954"/>
<keyword evidence="1" id="KW-0812">Transmembrane</keyword>
<gene>
    <name evidence="2" type="ordered locus">Mthe_1286</name>
</gene>
<evidence type="ECO:0008006" key="4">
    <source>
        <dbReference type="Google" id="ProtNLM"/>
    </source>
</evidence>
<protein>
    <recommendedName>
        <fullName evidence="4">DsrH family protein</fullName>
    </recommendedName>
</protein>
<name>A0B8P0_METTP</name>
<dbReference type="AlphaFoldDB" id="A0B8P0"/>
<dbReference type="Proteomes" id="UP000000674">
    <property type="component" value="Chromosome"/>
</dbReference>
<keyword evidence="1" id="KW-1133">Transmembrane helix</keyword>
<proteinExistence type="predicted"/>
<dbReference type="SUPFAM" id="SSF75169">
    <property type="entry name" value="DsrEFH-like"/>
    <property type="match status" value="1"/>
</dbReference>